<evidence type="ECO:0000256" key="1">
    <source>
        <dbReference type="ARBA" id="ARBA00009207"/>
    </source>
</evidence>
<evidence type="ECO:0000313" key="3">
    <source>
        <dbReference type="EMBL" id="KKY27991.1"/>
    </source>
</evidence>
<dbReference type="PANTHER" id="PTHR16487:SF0">
    <property type="entry name" value="PROTEIN PHOSPHATASE 4 REGULATORY SUBUNIT 2-RELATED"/>
    <property type="match status" value="1"/>
</dbReference>
<dbReference type="GO" id="GO:0005634">
    <property type="term" value="C:nucleus"/>
    <property type="evidence" value="ECO:0007669"/>
    <property type="project" value="TreeGrafter"/>
</dbReference>
<evidence type="ECO:0000313" key="4">
    <source>
        <dbReference type="Proteomes" id="UP000053317"/>
    </source>
</evidence>
<dbReference type="Proteomes" id="UP000053317">
    <property type="component" value="Unassembled WGS sequence"/>
</dbReference>
<feature type="compositionally biased region" description="Acidic residues" evidence="2">
    <location>
        <begin position="248"/>
        <end position="260"/>
    </location>
</feature>
<dbReference type="OrthoDB" id="341898at2759"/>
<proteinExistence type="inferred from homology"/>
<reference evidence="3 4" key="2">
    <citation type="submission" date="2015-05" db="EMBL/GenBank/DDBJ databases">
        <authorList>
            <person name="Morales-Cruz A."/>
            <person name="Amrine K.C."/>
            <person name="Cantu D."/>
        </authorList>
    </citation>
    <scope>NUCLEOTIDE SEQUENCE [LARGE SCALE GENOMIC DNA]</scope>
    <source>
        <strain evidence="3">UCRPC4</strain>
    </source>
</reference>
<protein>
    <submittedName>
        <fullName evidence="3">Uncharacterized protein</fullName>
    </submittedName>
</protein>
<dbReference type="EMBL" id="LCWF01000018">
    <property type="protein sequence ID" value="KKY27991.1"/>
    <property type="molecule type" value="Genomic_DNA"/>
</dbReference>
<reference evidence="3 4" key="1">
    <citation type="submission" date="2015-05" db="EMBL/GenBank/DDBJ databases">
        <title>Distinctive expansion of gene families associated with plant cell wall degradation and secondary metabolism in the genomes of grapevine trunk pathogens.</title>
        <authorList>
            <person name="Lawrence D.P."/>
            <person name="Travadon R."/>
            <person name="Rolshausen P.E."/>
            <person name="Baumgartner K."/>
        </authorList>
    </citation>
    <scope>NUCLEOTIDE SEQUENCE [LARGE SCALE GENOMIC DNA]</scope>
    <source>
        <strain evidence="3">UCRPC4</strain>
    </source>
</reference>
<dbReference type="GO" id="GO:0030289">
    <property type="term" value="C:protein phosphatase 4 complex"/>
    <property type="evidence" value="ECO:0007669"/>
    <property type="project" value="InterPro"/>
</dbReference>
<gene>
    <name evidence="3" type="ORF">UCRPC4_g00726</name>
</gene>
<comment type="caution">
    <text evidence="3">The sequence shown here is derived from an EMBL/GenBank/DDBJ whole genome shotgun (WGS) entry which is preliminary data.</text>
</comment>
<dbReference type="GO" id="GO:0019888">
    <property type="term" value="F:protein phosphatase regulator activity"/>
    <property type="evidence" value="ECO:0007669"/>
    <property type="project" value="InterPro"/>
</dbReference>
<sequence length="342" mass="36080">MDLHLATILDYATLEEVAKDGAMEYNKWPGILEPLLQRLSENHTSTNTDLETIPDQIIGQLTSIQDTLRSCFAEKPPHTIQRLAELVISPKRHYKTLPAWLRAVDRVVSVSSTADIFPLPHAQPLPNSIIDSGLINGLVNGDSGGGPLHGNGAGGILWNNSAIDNGLGSDESLGGALLTPIPWLANRENGDAVGSPELGLLGSNANDEMLVPEREDGAVTQGELIRMEQEAGIVPVSQGRSSVRGTTDEGDGLGEEEADEIGPHARGPDVVGVEDMGLQDGNNLELQLGRGVGETESDTSAAVAISEPIQTQTTKTLDIDAEGDVVLADAEGTAECPSNLKE</sequence>
<keyword evidence="4" id="KW-1185">Reference proteome</keyword>
<feature type="region of interest" description="Disordered" evidence="2">
    <location>
        <begin position="236"/>
        <end position="280"/>
    </location>
</feature>
<organism evidence="3 4">
    <name type="scientific">Phaeomoniella chlamydospora</name>
    <name type="common">Phaeoacremonium chlamydosporum</name>
    <dbReference type="NCBI Taxonomy" id="158046"/>
    <lineage>
        <taxon>Eukaryota</taxon>
        <taxon>Fungi</taxon>
        <taxon>Dikarya</taxon>
        <taxon>Ascomycota</taxon>
        <taxon>Pezizomycotina</taxon>
        <taxon>Eurotiomycetes</taxon>
        <taxon>Chaetothyriomycetidae</taxon>
        <taxon>Phaeomoniellales</taxon>
        <taxon>Phaeomoniellaceae</taxon>
        <taxon>Phaeomoniella</taxon>
    </lineage>
</organism>
<dbReference type="InterPro" id="IPR015267">
    <property type="entry name" value="PPP4R2"/>
</dbReference>
<accession>A0A0G2F123</accession>
<dbReference type="PANTHER" id="PTHR16487">
    <property type="entry name" value="PPP4R2-RELATED PROTEIN"/>
    <property type="match status" value="1"/>
</dbReference>
<dbReference type="Pfam" id="PF09184">
    <property type="entry name" value="PPP4R2"/>
    <property type="match status" value="1"/>
</dbReference>
<dbReference type="GO" id="GO:0005737">
    <property type="term" value="C:cytoplasm"/>
    <property type="evidence" value="ECO:0007669"/>
    <property type="project" value="TreeGrafter"/>
</dbReference>
<dbReference type="AlphaFoldDB" id="A0A0G2F123"/>
<evidence type="ECO:0000256" key="2">
    <source>
        <dbReference type="SAM" id="MobiDB-lite"/>
    </source>
</evidence>
<comment type="similarity">
    <text evidence="1">Belongs to the PPP4R2 family.</text>
</comment>
<name>A0A0G2F123_PHACM</name>